<keyword evidence="5" id="KW-0689">Ribosomal protein</keyword>
<dbReference type="PROSITE" id="PS51186">
    <property type="entry name" value="GNAT"/>
    <property type="match status" value="1"/>
</dbReference>
<keyword evidence="5" id="KW-0687">Ribonucleoprotein</keyword>
<dbReference type="PANTHER" id="PTHR43792:SF8">
    <property type="entry name" value="[RIBOSOMAL PROTEIN US5]-ALANINE N-ACETYLTRANSFERASE"/>
    <property type="match status" value="1"/>
</dbReference>
<dbReference type="GO" id="GO:0005840">
    <property type="term" value="C:ribosome"/>
    <property type="evidence" value="ECO:0007669"/>
    <property type="project" value="UniProtKB-KW"/>
</dbReference>
<feature type="domain" description="N-acetyltransferase" evidence="4">
    <location>
        <begin position="11"/>
        <end position="179"/>
    </location>
</feature>
<evidence type="ECO:0000256" key="2">
    <source>
        <dbReference type="ARBA" id="ARBA00023315"/>
    </source>
</evidence>
<keyword evidence="1" id="KW-0808">Transferase</keyword>
<evidence type="ECO:0000256" key="1">
    <source>
        <dbReference type="ARBA" id="ARBA00022679"/>
    </source>
</evidence>
<evidence type="ECO:0000313" key="5">
    <source>
        <dbReference type="EMBL" id="GAA4766211.1"/>
    </source>
</evidence>
<comment type="similarity">
    <text evidence="3">Belongs to the acetyltransferase family. RimJ subfamily.</text>
</comment>
<dbReference type="InterPro" id="IPR000182">
    <property type="entry name" value="GNAT_dom"/>
</dbReference>
<accession>A0ABP8ZVI0</accession>
<gene>
    <name evidence="5" type="primary">rimJ</name>
    <name evidence="5" type="ORF">GCM10023351_06760</name>
</gene>
<organism evidence="5 6">
    <name type="scientific">Microbacterium gilvum</name>
    <dbReference type="NCBI Taxonomy" id="1336204"/>
    <lineage>
        <taxon>Bacteria</taxon>
        <taxon>Bacillati</taxon>
        <taxon>Actinomycetota</taxon>
        <taxon>Actinomycetes</taxon>
        <taxon>Micrococcales</taxon>
        <taxon>Microbacteriaceae</taxon>
        <taxon>Microbacterium</taxon>
    </lineage>
</organism>
<proteinExistence type="inferred from homology"/>
<dbReference type="EMBL" id="BAABKO010000001">
    <property type="protein sequence ID" value="GAA4766211.1"/>
    <property type="molecule type" value="Genomic_DNA"/>
</dbReference>
<comment type="caution">
    <text evidence="5">The sequence shown here is derived from an EMBL/GenBank/DDBJ whole genome shotgun (WGS) entry which is preliminary data.</text>
</comment>
<reference evidence="6" key="1">
    <citation type="journal article" date="2019" name="Int. J. Syst. Evol. Microbiol.">
        <title>The Global Catalogue of Microorganisms (GCM) 10K type strain sequencing project: providing services to taxonomists for standard genome sequencing and annotation.</title>
        <authorList>
            <consortium name="The Broad Institute Genomics Platform"/>
            <consortium name="The Broad Institute Genome Sequencing Center for Infectious Disease"/>
            <person name="Wu L."/>
            <person name="Ma J."/>
        </authorList>
    </citation>
    <scope>NUCLEOTIDE SEQUENCE [LARGE SCALE GENOMIC DNA]</scope>
    <source>
        <strain evidence="6">JCM 18537</strain>
    </source>
</reference>
<keyword evidence="2" id="KW-0012">Acyltransferase</keyword>
<dbReference type="Gene3D" id="3.40.630.30">
    <property type="match status" value="1"/>
</dbReference>
<evidence type="ECO:0000259" key="4">
    <source>
        <dbReference type="PROSITE" id="PS51186"/>
    </source>
</evidence>
<evidence type="ECO:0000256" key="3">
    <source>
        <dbReference type="ARBA" id="ARBA00038502"/>
    </source>
</evidence>
<dbReference type="PANTHER" id="PTHR43792">
    <property type="entry name" value="GNAT FAMILY, PUTATIVE (AFU_ORTHOLOGUE AFUA_3G00765)-RELATED-RELATED"/>
    <property type="match status" value="1"/>
</dbReference>
<evidence type="ECO:0000313" key="6">
    <source>
        <dbReference type="Proteomes" id="UP001501645"/>
    </source>
</evidence>
<name>A0ABP8ZVI0_9MICO</name>
<protein>
    <submittedName>
        <fullName evidence="5">Ribosomal protein S5-alanine N-acetyltransferase</fullName>
    </submittedName>
</protein>
<dbReference type="SUPFAM" id="SSF55729">
    <property type="entry name" value="Acyl-CoA N-acyltransferases (Nat)"/>
    <property type="match status" value="1"/>
</dbReference>
<dbReference type="InterPro" id="IPR016181">
    <property type="entry name" value="Acyl_CoA_acyltransferase"/>
</dbReference>
<dbReference type="InterPro" id="IPR051531">
    <property type="entry name" value="N-acetyltransferase"/>
</dbReference>
<dbReference type="Pfam" id="PF13302">
    <property type="entry name" value="Acetyltransf_3"/>
    <property type="match status" value="1"/>
</dbReference>
<keyword evidence="6" id="KW-1185">Reference proteome</keyword>
<dbReference type="Proteomes" id="UP001501645">
    <property type="component" value="Unassembled WGS sequence"/>
</dbReference>
<sequence>MTGAHDLGGGILLRPLRVDDASALAAAYTRNRAHLAPWEPERSERFFTSEGQHDEVRGALASRTSGTSEPLVLVGSRGIVGRLNISSITRGVFQSATLGYWVDAALQGRGVMTRAVAAVVGIARVELSLHRLEAGTLVHNTASQAVLRANGFVEYGRAERYLRIAGRWQDHVLFQRILED</sequence>